<dbReference type="EMBL" id="JAODAN010000007">
    <property type="protein sequence ID" value="KAK1922993.1"/>
    <property type="molecule type" value="Genomic_DNA"/>
</dbReference>
<gene>
    <name evidence="1" type="ORF">DB88DRAFT_493405</name>
</gene>
<evidence type="ECO:0000313" key="2">
    <source>
        <dbReference type="Proteomes" id="UP001182556"/>
    </source>
</evidence>
<dbReference type="Proteomes" id="UP001182556">
    <property type="component" value="Unassembled WGS sequence"/>
</dbReference>
<name>A0AAD9FPN0_PAPLA</name>
<protein>
    <submittedName>
        <fullName evidence="1">Uncharacterized protein</fullName>
    </submittedName>
</protein>
<keyword evidence="2" id="KW-1185">Reference proteome</keyword>
<reference evidence="1" key="1">
    <citation type="submission" date="2023-02" db="EMBL/GenBank/DDBJ databases">
        <title>Identification and recombinant expression of a fungal hydrolase from Papiliotrema laurentii that hydrolyzes apple cutin and clears colloidal polyester polyurethane.</title>
        <authorList>
            <consortium name="DOE Joint Genome Institute"/>
            <person name="Roman V.A."/>
            <person name="Bojanowski C."/>
            <person name="Crable B.R."/>
            <person name="Wagner D.N."/>
            <person name="Hung C.S."/>
            <person name="Nadeau L.J."/>
            <person name="Schratz L."/>
            <person name="Haridas S."/>
            <person name="Pangilinan J."/>
            <person name="Lipzen A."/>
            <person name="Na H."/>
            <person name="Yan M."/>
            <person name="Ng V."/>
            <person name="Grigoriev I.V."/>
            <person name="Spatafora J.W."/>
            <person name="Barlow D."/>
            <person name="Biffinger J."/>
            <person name="Kelley-Loughnane N."/>
            <person name="Varaljay V.A."/>
            <person name="Crookes-Goodson W.J."/>
        </authorList>
    </citation>
    <scope>NUCLEOTIDE SEQUENCE</scope>
    <source>
        <strain evidence="1">5307AH</strain>
    </source>
</reference>
<dbReference type="AlphaFoldDB" id="A0AAD9FPN0"/>
<sequence>MTKPGDRGLGARTSRDLLERGMTTPHIILKHRRNRGFAIAQSIHFSPVHELGSGGRNETNVGVWVSLTRLRFRRNGRARVGHCVVLMVRVEGERLVQGHRCSCAGHRSHGYHGHCEKIICHCEGPICPKLSRWIRSLTEIIQRIMPGKLTTGRFRPEMRICLTRSSTDVSIECRRAKSVTCECAGARVSPGLGLLACGRH</sequence>
<organism evidence="1 2">
    <name type="scientific">Papiliotrema laurentii</name>
    <name type="common">Cryptococcus laurentii</name>
    <dbReference type="NCBI Taxonomy" id="5418"/>
    <lineage>
        <taxon>Eukaryota</taxon>
        <taxon>Fungi</taxon>
        <taxon>Dikarya</taxon>
        <taxon>Basidiomycota</taxon>
        <taxon>Agaricomycotina</taxon>
        <taxon>Tremellomycetes</taxon>
        <taxon>Tremellales</taxon>
        <taxon>Rhynchogastremaceae</taxon>
        <taxon>Papiliotrema</taxon>
    </lineage>
</organism>
<proteinExistence type="predicted"/>
<evidence type="ECO:0000313" key="1">
    <source>
        <dbReference type="EMBL" id="KAK1922993.1"/>
    </source>
</evidence>
<accession>A0AAD9FPN0</accession>
<comment type="caution">
    <text evidence="1">The sequence shown here is derived from an EMBL/GenBank/DDBJ whole genome shotgun (WGS) entry which is preliminary data.</text>
</comment>